<sequence>MHCFSKSSVAPKEDSHDNAGGRASGSGPIKPSAQYIDALSKRRSIYSLDSTLPQSDKEVIKTIEDTIRQCPSSFNVKSSRAVILFGADHQKVWTIVKAALKKVTTEEQYTESEMKVNNCFAAGAGTILFYEDSAAIKIQQQTYPRYAASMLTFSQHASAMAQFAVWFALAQDGIGASLQHYNELIEAELRTAFDIPEDWQLIAQMPFGSIKKPADVKPSNPDENCVVVRGASV</sequence>
<dbReference type="AlphaFoldDB" id="A0A1E1J899"/>
<dbReference type="InterPro" id="IPR033877">
    <property type="entry name" value="Frm2/Hbn1"/>
</dbReference>
<evidence type="ECO:0000256" key="5">
    <source>
        <dbReference type="ARBA" id="ARBA00023242"/>
    </source>
</evidence>
<organism evidence="8">
    <name type="scientific">Leishmania guyanensis</name>
    <dbReference type="NCBI Taxonomy" id="5670"/>
    <lineage>
        <taxon>Eukaryota</taxon>
        <taxon>Discoba</taxon>
        <taxon>Euglenozoa</taxon>
        <taxon>Kinetoplastea</taxon>
        <taxon>Metakinetoplastina</taxon>
        <taxon>Trypanosomatida</taxon>
        <taxon>Trypanosomatidae</taxon>
        <taxon>Leishmaniinae</taxon>
        <taxon>Leishmania</taxon>
        <taxon>Leishmania guyanensis species complex</taxon>
    </lineage>
</organism>
<keyword evidence="5" id="KW-0539">Nucleus</keyword>
<reference evidence="8" key="1">
    <citation type="submission" date="2012-08" db="EMBL/GenBank/DDBJ databases">
        <title>Comparative genomics of metastatic and non-metastatic Leishmania guyanensis provides insights into polygenic factors involved in Leishmania RNA virus infection.</title>
        <authorList>
            <person name="Smith D."/>
            <person name="Hertz-Fowler C."/>
            <person name="Martin R."/>
            <person name="Dickens N."/>
            <person name="Fasel N."/>
            <person name="Falquet L."/>
            <person name="Beverley S."/>
            <person name="Zangger H."/>
            <person name="Calderon-Copete S."/>
            <person name="Mottram J."/>
            <person name="Xenarios I."/>
        </authorList>
    </citation>
    <scope>NUCLEOTIDE SEQUENCE</scope>
    <source>
        <strain evidence="8">MHOM/BR/75/M4147/SSU:IR2SAT-LUC</strain>
    </source>
</reference>
<dbReference type="Pfam" id="PF00881">
    <property type="entry name" value="Nitroreductase"/>
    <property type="match status" value="1"/>
</dbReference>
<dbReference type="Gene3D" id="3.40.109.10">
    <property type="entry name" value="NADH Oxidase"/>
    <property type="match status" value="1"/>
</dbReference>
<dbReference type="PANTHER" id="PTHR43035:SF1">
    <property type="entry name" value="FATTY ACID REPRESSION MUTANT PROTEIN 2-RELATED"/>
    <property type="match status" value="1"/>
</dbReference>
<feature type="domain" description="Nitroreductase" evidence="7">
    <location>
        <begin position="40"/>
        <end position="208"/>
    </location>
</feature>
<dbReference type="InterPro" id="IPR000415">
    <property type="entry name" value="Nitroreductase-like"/>
</dbReference>
<evidence type="ECO:0000256" key="1">
    <source>
        <dbReference type="ARBA" id="ARBA00004123"/>
    </source>
</evidence>
<name>A0A1E1J899_LEIGU</name>
<evidence type="ECO:0000256" key="2">
    <source>
        <dbReference type="ARBA" id="ARBA00004496"/>
    </source>
</evidence>
<dbReference type="PANTHER" id="PTHR43035">
    <property type="entry name" value="FATTY ACID REPRESSION MUTANT PROTEIN 2-RELATED"/>
    <property type="match status" value="1"/>
</dbReference>
<evidence type="ECO:0000259" key="7">
    <source>
        <dbReference type="Pfam" id="PF00881"/>
    </source>
</evidence>
<dbReference type="EMBL" id="CALQ01001888">
    <property type="protein sequence ID" value="CCM19840.1"/>
    <property type="molecule type" value="Genomic_DNA"/>
</dbReference>
<dbReference type="CDD" id="cd02140">
    <property type="entry name" value="Frm2-like"/>
    <property type="match status" value="1"/>
</dbReference>
<dbReference type="GO" id="GO:0016491">
    <property type="term" value="F:oxidoreductase activity"/>
    <property type="evidence" value="ECO:0007669"/>
    <property type="project" value="UniProtKB-KW"/>
</dbReference>
<protein>
    <recommendedName>
        <fullName evidence="7">Nitroreductase domain-containing protein</fullName>
    </recommendedName>
</protein>
<keyword evidence="4" id="KW-0560">Oxidoreductase</keyword>
<dbReference type="GO" id="GO:0005737">
    <property type="term" value="C:cytoplasm"/>
    <property type="evidence" value="ECO:0007669"/>
    <property type="project" value="UniProtKB-SubCell"/>
</dbReference>
<evidence type="ECO:0000256" key="6">
    <source>
        <dbReference type="SAM" id="MobiDB-lite"/>
    </source>
</evidence>
<keyword evidence="3" id="KW-0963">Cytoplasm</keyword>
<comment type="subcellular location">
    <subcellularLocation>
        <location evidence="2">Cytoplasm</location>
    </subcellularLocation>
    <subcellularLocation>
        <location evidence="1">Nucleus</location>
    </subcellularLocation>
</comment>
<dbReference type="SUPFAM" id="SSF55469">
    <property type="entry name" value="FMN-dependent nitroreductase-like"/>
    <property type="match status" value="1"/>
</dbReference>
<dbReference type="GO" id="GO:0034599">
    <property type="term" value="P:cellular response to oxidative stress"/>
    <property type="evidence" value="ECO:0007669"/>
    <property type="project" value="InterPro"/>
</dbReference>
<evidence type="ECO:0000313" key="8">
    <source>
        <dbReference type="EMBL" id="CCM19840.1"/>
    </source>
</evidence>
<dbReference type="InterPro" id="IPR029479">
    <property type="entry name" value="Nitroreductase"/>
</dbReference>
<gene>
    <name evidence="8" type="primary">LgM4147LRVhigh.35.02280.00580</name>
    <name evidence="8" type="ORF">BN36_3573210</name>
</gene>
<feature type="region of interest" description="Disordered" evidence="6">
    <location>
        <begin position="1"/>
        <end position="31"/>
    </location>
</feature>
<evidence type="ECO:0000256" key="4">
    <source>
        <dbReference type="ARBA" id="ARBA00023002"/>
    </source>
</evidence>
<accession>A0A1E1J899</accession>
<proteinExistence type="predicted"/>
<dbReference type="FunFam" id="3.40.109.10:FF:000001">
    <property type="entry name" value="Nitroreductase family"/>
    <property type="match status" value="1"/>
</dbReference>
<dbReference type="GO" id="GO:0005634">
    <property type="term" value="C:nucleus"/>
    <property type="evidence" value="ECO:0007669"/>
    <property type="project" value="UniProtKB-SubCell"/>
</dbReference>
<evidence type="ECO:0000256" key="3">
    <source>
        <dbReference type="ARBA" id="ARBA00022490"/>
    </source>
</evidence>